<evidence type="ECO:0000313" key="3">
    <source>
        <dbReference type="Proteomes" id="UP001500212"/>
    </source>
</evidence>
<feature type="transmembrane region" description="Helical" evidence="1">
    <location>
        <begin position="55"/>
        <end position="81"/>
    </location>
</feature>
<proteinExistence type="predicted"/>
<feature type="transmembrane region" description="Helical" evidence="1">
    <location>
        <begin position="189"/>
        <end position="207"/>
    </location>
</feature>
<feature type="transmembrane region" description="Helical" evidence="1">
    <location>
        <begin position="102"/>
        <end position="127"/>
    </location>
</feature>
<feature type="transmembrane region" description="Helical" evidence="1">
    <location>
        <begin position="308"/>
        <end position="326"/>
    </location>
</feature>
<sequence>MIWLAWRQLRTQAVVVFGAIAVLAVLLAATGPRLAHLYHVHGRAFLDDLGSTESSLYLIGTFAVLFTPALIGTFWGAPLVTRELDAGTHRLAWTLTTRTRWLVVKLGVVGLVAIAATGLLSLAVTWWNGPIDAAIAENSGAPGHGVFLLPRMQALVFDTRGIAPLGYAAFAFVLGVTIGVVVRRTLPAMALLLALFTVVQVTMAVGVRSHLLPPEHVTTKITSANLTLIDFTGHLTVKVDEPGAWIVSQHTVNAAGRVVAPPSWVEQCPLENRQGSQACFDRLSDLGYRQLVSYHPAGRFWAFQCEEAAIYLVVALSLAGFCVWWIRRRLS</sequence>
<dbReference type="Proteomes" id="UP001500212">
    <property type="component" value="Unassembled WGS sequence"/>
</dbReference>
<feature type="transmembrane region" description="Helical" evidence="1">
    <location>
        <begin position="162"/>
        <end position="182"/>
    </location>
</feature>
<organism evidence="2 3">
    <name type="scientific">Actinoallomurus liliacearum</name>
    <dbReference type="NCBI Taxonomy" id="1080073"/>
    <lineage>
        <taxon>Bacteria</taxon>
        <taxon>Bacillati</taxon>
        <taxon>Actinomycetota</taxon>
        <taxon>Actinomycetes</taxon>
        <taxon>Streptosporangiales</taxon>
        <taxon>Thermomonosporaceae</taxon>
        <taxon>Actinoallomurus</taxon>
    </lineage>
</organism>
<protein>
    <submittedName>
        <fullName evidence="2">Transporter</fullName>
    </submittedName>
</protein>
<comment type="caution">
    <text evidence="2">The sequence shown here is derived from an EMBL/GenBank/DDBJ whole genome shotgun (WGS) entry which is preliminary data.</text>
</comment>
<keyword evidence="3" id="KW-1185">Reference proteome</keyword>
<keyword evidence="1" id="KW-0812">Transmembrane</keyword>
<feature type="transmembrane region" description="Helical" evidence="1">
    <location>
        <begin position="12"/>
        <end position="35"/>
    </location>
</feature>
<evidence type="ECO:0000256" key="1">
    <source>
        <dbReference type="SAM" id="Phobius"/>
    </source>
</evidence>
<dbReference type="RefSeq" id="WP_345352434.1">
    <property type="nucleotide sequence ID" value="NZ_BAABHJ010000005.1"/>
</dbReference>
<reference evidence="3" key="1">
    <citation type="journal article" date="2019" name="Int. J. Syst. Evol. Microbiol.">
        <title>The Global Catalogue of Microorganisms (GCM) 10K type strain sequencing project: providing services to taxonomists for standard genome sequencing and annotation.</title>
        <authorList>
            <consortium name="The Broad Institute Genomics Platform"/>
            <consortium name="The Broad Institute Genome Sequencing Center for Infectious Disease"/>
            <person name="Wu L."/>
            <person name="Ma J."/>
        </authorList>
    </citation>
    <scope>NUCLEOTIDE SEQUENCE [LARGE SCALE GENOMIC DNA]</scope>
    <source>
        <strain evidence="3">JCM 17938</strain>
    </source>
</reference>
<name>A0ABP8THC8_9ACTN</name>
<keyword evidence="1" id="KW-1133">Transmembrane helix</keyword>
<evidence type="ECO:0000313" key="2">
    <source>
        <dbReference type="EMBL" id="GAA4606224.1"/>
    </source>
</evidence>
<dbReference type="EMBL" id="BAABHJ010000005">
    <property type="protein sequence ID" value="GAA4606224.1"/>
    <property type="molecule type" value="Genomic_DNA"/>
</dbReference>
<gene>
    <name evidence="2" type="ORF">GCM10023195_22200</name>
</gene>
<keyword evidence="1" id="KW-0472">Membrane</keyword>
<accession>A0ABP8THC8</accession>